<dbReference type="GO" id="GO:0005536">
    <property type="term" value="F:D-glucose binding"/>
    <property type="evidence" value="ECO:0007669"/>
    <property type="project" value="InterPro"/>
</dbReference>
<evidence type="ECO:0000256" key="1">
    <source>
        <dbReference type="ARBA" id="ARBA00022679"/>
    </source>
</evidence>
<dbReference type="RefSeq" id="WP_179981589.1">
    <property type="nucleotide sequence ID" value="NZ_LT608333.1"/>
</dbReference>
<dbReference type="InterPro" id="IPR050201">
    <property type="entry name" value="Bacterial_glucokinase"/>
</dbReference>
<accession>A0A212KXV0</accession>
<feature type="region of interest" description="Disordered" evidence="4">
    <location>
        <begin position="131"/>
        <end position="150"/>
    </location>
</feature>
<evidence type="ECO:0000256" key="3">
    <source>
        <dbReference type="RuleBase" id="RU004046"/>
    </source>
</evidence>
<dbReference type="GO" id="GO:0005829">
    <property type="term" value="C:cytosol"/>
    <property type="evidence" value="ECO:0007669"/>
    <property type="project" value="TreeGrafter"/>
</dbReference>
<name>A0A212KXV0_9BACT</name>
<sequence length="347" mass="37117">MQRILVADVGGTNCRFASFCLENDRLSLEVATRIDSKILTSRESLFAALSDTLSQPVESADAIVVGLAGPVDRLRGRLTNGSLYINIEDMPACQAVRCLLLNDFTLQAYATLTPPGISALHVAGPAKGRSAAVGASSKSTGGSGADEQSHREARSVVGAGTGLGAASLLPVGTDEWLPVPSEAGHAAFAFLEDEEQEFRRFLCRELGRPFVSAENVLCGDGLSILHYYLTGQFFQPRQVGERALSCDTPTLQWYARFLGRFCRGWMLSTLCRGGLWIAGGVAAANPLCVTSPTFLESLYASSEATRSLLQHIPLYLVTDTDSGLWGAAFAGQTLLRKYGHTHTSVPL</sequence>
<dbReference type="PANTHER" id="PTHR47690">
    <property type="entry name" value="GLUCOKINASE"/>
    <property type="match status" value="1"/>
</dbReference>
<feature type="compositionally biased region" description="Low complexity" evidence="4">
    <location>
        <begin position="131"/>
        <end position="140"/>
    </location>
</feature>
<proteinExistence type="inferred from homology"/>
<dbReference type="PANTHER" id="PTHR47690:SF1">
    <property type="entry name" value="GLUCOKINASE"/>
    <property type="match status" value="1"/>
</dbReference>
<dbReference type="EMBL" id="FMJC01000001">
    <property type="protein sequence ID" value="SCM70100.1"/>
    <property type="molecule type" value="Genomic_DNA"/>
</dbReference>
<evidence type="ECO:0000313" key="5">
    <source>
        <dbReference type="EMBL" id="SCM70100.1"/>
    </source>
</evidence>
<organism evidence="5">
    <name type="scientific">uncultured Desulfovibrio sp</name>
    <dbReference type="NCBI Taxonomy" id="167968"/>
    <lineage>
        <taxon>Bacteria</taxon>
        <taxon>Pseudomonadati</taxon>
        <taxon>Thermodesulfobacteriota</taxon>
        <taxon>Desulfovibrionia</taxon>
        <taxon>Desulfovibrionales</taxon>
        <taxon>Desulfovibrionaceae</taxon>
        <taxon>Desulfovibrio</taxon>
        <taxon>environmental samples</taxon>
    </lineage>
</organism>
<keyword evidence="1" id="KW-0808">Transferase</keyword>
<gene>
    <name evidence="5" type="ORF">KL86DES1_10186</name>
</gene>
<dbReference type="GO" id="GO:0006096">
    <property type="term" value="P:glycolytic process"/>
    <property type="evidence" value="ECO:0007669"/>
    <property type="project" value="InterPro"/>
</dbReference>
<dbReference type="Gene3D" id="3.40.367.20">
    <property type="match status" value="1"/>
</dbReference>
<comment type="similarity">
    <text evidence="3">Belongs to the bacterial glucokinase family.</text>
</comment>
<dbReference type="GO" id="GO:0004340">
    <property type="term" value="F:glucokinase activity"/>
    <property type="evidence" value="ECO:0007669"/>
    <property type="project" value="InterPro"/>
</dbReference>
<keyword evidence="2 5" id="KW-0418">Kinase</keyword>
<dbReference type="CDD" id="cd24008">
    <property type="entry name" value="ASKHA_NBD_GLK"/>
    <property type="match status" value="1"/>
</dbReference>
<dbReference type="Pfam" id="PF02685">
    <property type="entry name" value="Glucokinase"/>
    <property type="match status" value="1"/>
</dbReference>
<reference evidence="5" key="1">
    <citation type="submission" date="2016-08" db="EMBL/GenBank/DDBJ databases">
        <authorList>
            <person name="Seilhamer J.J."/>
        </authorList>
    </citation>
    <scope>NUCLEOTIDE SEQUENCE</scope>
    <source>
        <strain evidence="5">86-1</strain>
    </source>
</reference>
<dbReference type="GO" id="GO:0005524">
    <property type="term" value="F:ATP binding"/>
    <property type="evidence" value="ECO:0007669"/>
    <property type="project" value="InterPro"/>
</dbReference>
<evidence type="ECO:0000256" key="4">
    <source>
        <dbReference type="SAM" id="MobiDB-lite"/>
    </source>
</evidence>
<dbReference type="SUPFAM" id="SSF53067">
    <property type="entry name" value="Actin-like ATPase domain"/>
    <property type="match status" value="1"/>
</dbReference>
<dbReference type="InterPro" id="IPR043129">
    <property type="entry name" value="ATPase_NBD"/>
</dbReference>
<evidence type="ECO:0000256" key="2">
    <source>
        <dbReference type="ARBA" id="ARBA00022777"/>
    </source>
</evidence>
<dbReference type="InterPro" id="IPR003836">
    <property type="entry name" value="Glucokinase"/>
</dbReference>
<dbReference type="AlphaFoldDB" id="A0A212KXV0"/>
<protein>
    <submittedName>
        <fullName evidence="5">Glucokinase</fullName>
    </submittedName>
</protein>
<dbReference type="Gene3D" id="3.30.420.40">
    <property type="match status" value="1"/>
</dbReference>